<proteinExistence type="predicted"/>
<dbReference type="OrthoDB" id="3269001at2759"/>
<keyword evidence="3" id="KW-1185">Reference proteome</keyword>
<sequence>MFLAGIIPGPSKPSLHEINHLLRPLIDDLLGCWEPGIWYTRTPTYPDGRRARCAAIPLVCDLPAARQMAGFAGFSCLKFFCSFFQLHLDNIDDINRSTWGHRDHADHRHWAMKWRDAESEREREEIFESHGIRYSKLLRLPYWDPTTFTILDTMHAMFLNNLKRHCRTIWGMDVKFQDGDGTEIEPNVRSTNTTPTDADMKDAVRIFREGSNTALQCLPKSTLRVLARDKGLKYSGWKERLVKRLLDYRVSTGWFSEDGRLLVKAKDGELPKVAEVHASTDMDEEQLHIALDFLEAAHSTQSLLEPTKRTLVELCMNKWPDQQRDTLQRRNKKQLCELLADWRLQQGLTSPSGELIVPNSGRLAAARKARSTVKRAKVLGRDRLRAVWDDMELTVLPTWLPPAPHHIGDGRHGKISAD</sequence>
<accession>A0A2H3JAT0</accession>
<dbReference type="STRING" id="742152.A0A2H3JAT0"/>
<name>A0A2H3JAT0_WOLCO</name>
<gene>
    <name evidence="2" type="ORF">WOLCODRAFT_159599</name>
</gene>
<protein>
    <recommendedName>
        <fullName evidence="1">SAP domain-containing protein</fullName>
    </recommendedName>
</protein>
<dbReference type="PROSITE" id="PS50800">
    <property type="entry name" value="SAP"/>
    <property type="match status" value="1"/>
</dbReference>
<dbReference type="OMA" id="CHALGRQ"/>
<evidence type="ECO:0000259" key="1">
    <source>
        <dbReference type="PROSITE" id="PS50800"/>
    </source>
</evidence>
<dbReference type="Proteomes" id="UP000218811">
    <property type="component" value="Unassembled WGS sequence"/>
</dbReference>
<dbReference type="AlphaFoldDB" id="A0A2H3JAT0"/>
<organism evidence="2 3">
    <name type="scientific">Wolfiporia cocos (strain MD-104)</name>
    <name type="common">Brown rot fungus</name>
    <dbReference type="NCBI Taxonomy" id="742152"/>
    <lineage>
        <taxon>Eukaryota</taxon>
        <taxon>Fungi</taxon>
        <taxon>Dikarya</taxon>
        <taxon>Basidiomycota</taxon>
        <taxon>Agaricomycotina</taxon>
        <taxon>Agaricomycetes</taxon>
        <taxon>Polyporales</taxon>
        <taxon>Phaeolaceae</taxon>
        <taxon>Wolfiporia</taxon>
    </lineage>
</organism>
<dbReference type="PANTHER" id="PTHR46579:SF2">
    <property type="entry name" value="C2H2-TYPE DOMAIN-CONTAINING PROTEIN"/>
    <property type="match status" value="1"/>
</dbReference>
<feature type="domain" description="SAP" evidence="1">
    <location>
        <begin position="215"/>
        <end position="249"/>
    </location>
</feature>
<dbReference type="InterPro" id="IPR003034">
    <property type="entry name" value="SAP_dom"/>
</dbReference>
<evidence type="ECO:0000313" key="2">
    <source>
        <dbReference type="EMBL" id="PCH39306.1"/>
    </source>
</evidence>
<dbReference type="PANTHER" id="PTHR46579">
    <property type="entry name" value="F5/8 TYPE C DOMAIN-CONTAINING PROTEIN-RELATED"/>
    <property type="match status" value="1"/>
</dbReference>
<evidence type="ECO:0000313" key="3">
    <source>
        <dbReference type="Proteomes" id="UP000218811"/>
    </source>
</evidence>
<dbReference type="EMBL" id="KB467979">
    <property type="protein sequence ID" value="PCH39306.1"/>
    <property type="molecule type" value="Genomic_DNA"/>
</dbReference>
<reference evidence="2 3" key="1">
    <citation type="journal article" date="2012" name="Science">
        <title>The Paleozoic origin of enzymatic lignin decomposition reconstructed from 31 fungal genomes.</title>
        <authorList>
            <person name="Floudas D."/>
            <person name="Binder M."/>
            <person name="Riley R."/>
            <person name="Barry K."/>
            <person name="Blanchette R.A."/>
            <person name="Henrissat B."/>
            <person name="Martinez A.T."/>
            <person name="Otillar R."/>
            <person name="Spatafora J.W."/>
            <person name="Yadav J.S."/>
            <person name="Aerts A."/>
            <person name="Benoit I."/>
            <person name="Boyd A."/>
            <person name="Carlson A."/>
            <person name="Copeland A."/>
            <person name="Coutinho P.M."/>
            <person name="de Vries R.P."/>
            <person name="Ferreira P."/>
            <person name="Findley K."/>
            <person name="Foster B."/>
            <person name="Gaskell J."/>
            <person name="Glotzer D."/>
            <person name="Gorecki P."/>
            <person name="Heitman J."/>
            <person name="Hesse C."/>
            <person name="Hori C."/>
            <person name="Igarashi K."/>
            <person name="Jurgens J.A."/>
            <person name="Kallen N."/>
            <person name="Kersten P."/>
            <person name="Kohler A."/>
            <person name="Kuees U."/>
            <person name="Kumar T.K.A."/>
            <person name="Kuo A."/>
            <person name="LaButti K."/>
            <person name="Larrondo L.F."/>
            <person name="Lindquist E."/>
            <person name="Ling A."/>
            <person name="Lombard V."/>
            <person name="Lucas S."/>
            <person name="Lundell T."/>
            <person name="Martin R."/>
            <person name="McLaughlin D.J."/>
            <person name="Morgenstern I."/>
            <person name="Morin E."/>
            <person name="Murat C."/>
            <person name="Nagy L.G."/>
            <person name="Nolan M."/>
            <person name="Ohm R.A."/>
            <person name="Patyshakuliyeva A."/>
            <person name="Rokas A."/>
            <person name="Ruiz-Duenas F.J."/>
            <person name="Sabat G."/>
            <person name="Salamov A."/>
            <person name="Samejima M."/>
            <person name="Schmutz J."/>
            <person name="Slot J.C."/>
            <person name="St John F."/>
            <person name="Stenlid J."/>
            <person name="Sun H."/>
            <person name="Sun S."/>
            <person name="Syed K."/>
            <person name="Tsang A."/>
            <person name="Wiebenga A."/>
            <person name="Young D."/>
            <person name="Pisabarro A."/>
            <person name="Eastwood D.C."/>
            <person name="Martin F."/>
            <person name="Cullen D."/>
            <person name="Grigoriev I.V."/>
            <person name="Hibbett D.S."/>
        </authorList>
    </citation>
    <scope>NUCLEOTIDE SEQUENCE [LARGE SCALE GENOMIC DNA]</scope>
    <source>
        <strain evidence="2 3">MD-104</strain>
    </source>
</reference>